<evidence type="ECO:0000256" key="4">
    <source>
        <dbReference type="ARBA" id="ARBA00022825"/>
    </source>
</evidence>
<keyword evidence="3" id="KW-0378">Hydrolase</keyword>
<accession>A0A1T4PJZ4</accession>
<protein>
    <submittedName>
        <fullName evidence="6">Protease-4</fullName>
    </submittedName>
</protein>
<dbReference type="Gene3D" id="3.90.226.10">
    <property type="entry name" value="2-enoyl-CoA Hydratase, Chain A, domain 1"/>
    <property type="match status" value="2"/>
</dbReference>
<keyword evidence="7" id="KW-1185">Reference proteome</keyword>
<evidence type="ECO:0000256" key="1">
    <source>
        <dbReference type="ARBA" id="ARBA00008683"/>
    </source>
</evidence>
<dbReference type="NCBIfam" id="TIGR00706">
    <property type="entry name" value="SppA_dom"/>
    <property type="match status" value="1"/>
</dbReference>
<dbReference type="EMBL" id="FUXM01000012">
    <property type="protein sequence ID" value="SJZ91691.1"/>
    <property type="molecule type" value="Genomic_DNA"/>
</dbReference>
<dbReference type="AlphaFoldDB" id="A0A1T4PJZ4"/>
<name>A0A1T4PJZ4_9FIRM</name>
<proteinExistence type="inferred from homology"/>
<keyword evidence="4" id="KW-0720">Serine protease</keyword>
<dbReference type="GO" id="GO:0008236">
    <property type="term" value="F:serine-type peptidase activity"/>
    <property type="evidence" value="ECO:0007669"/>
    <property type="project" value="UniProtKB-KW"/>
</dbReference>
<dbReference type="InterPro" id="IPR029045">
    <property type="entry name" value="ClpP/crotonase-like_dom_sf"/>
</dbReference>
<keyword evidence="2 6" id="KW-0645">Protease</keyword>
<evidence type="ECO:0000313" key="7">
    <source>
        <dbReference type="Proteomes" id="UP000189933"/>
    </source>
</evidence>
<evidence type="ECO:0000256" key="3">
    <source>
        <dbReference type="ARBA" id="ARBA00022801"/>
    </source>
</evidence>
<dbReference type="Proteomes" id="UP000189933">
    <property type="component" value="Unassembled WGS sequence"/>
</dbReference>
<dbReference type="OrthoDB" id="9764363at2"/>
<dbReference type="GO" id="GO:0006508">
    <property type="term" value="P:proteolysis"/>
    <property type="evidence" value="ECO:0007669"/>
    <property type="project" value="UniProtKB-KW"/>
</dbReference>
<dbReference type="RefSeq" id="WP_078665380.1">
    <property type="nucleotide sequence ID" value="NZ_FUXM01000012.1"/>
</dbReference>
<dbReference type="InterPro" id="IPR002142">
    <property type="entry name" value="Peptidase_S49"/>
</dbReference>
<dbReference type="CDD" id="cd07023">
    <property type="entry name" value="S49_Sppa_N_C"/>
    <property type="match status" value="1"/>
</dbReference>
<dbReference type="SUPFAM" id="SSF52096">
    <property type="entry name" value="ClpP/crotonase"/>
    <property type="match status" value="1"/>
</dbReference>
<evidence type="ECO:0000313" key="6">
    <source>
        <dbReference type="EMBL" id="SJZ91691.1"/>
    </source>
</evidence>
<organism evidence="6 7">
    <name type="scientific">Carboxydocella sporoproducens DSM 16521</name>
    <dbReference type="NCBI Taxonomy" id="1121270"/>
    <lineage>
        <taxon>Bacteria</taxon>
        <taxon>Bacillati</taxon>
        <taxon>Bacillota</taxon>
        <taxon>Clostridia</taxon>
        <taxon>Eubacteriales</taxon>
        <taxon>Clostridiales Family XVI. Incertae Sedis</taxon>
        <taxon>Carboxydocella</taxon>
    </lineage>
</organism>
<dbReference type="Pfam" id="PF01343">
    <property type="entry name" value="Peptidase_S49"/>
    <property type="match status" value="1"/>
</dbReference>
<evidence type="ECO:0000259" key="5">
    <source>
        <dbReference type="Pfam" id="PF01343"/>
    </source>
</evidence>
<evidence type="ECO:0000256" key="2">
    <source>
        <dbReference type="ARBA" id="ARBA00022670"/>
    </source>
</evidence>
<dbReference type="PANTHER" id="PTHR42987">
    <property type="entry name" value="PEPTIDASE S49"/>
    <property type="match status" value="1"/>
</dbReference>
<feature type="domain" description="Peptidase S49" evidence="5">
    <location>
        <begin position="113"/>
        <end position="264"/>
    </location>
</feature>
<sequence length="316" mass="33689">MKKRLIVLVLLAVIVIPVLLAIKQNGLGGEGKKKAALPKGGDKIGIIYVEGPIVGGRSEDGIFGQAVAAGDDLMEQLREAREDDSIKAVILRINSPGGSAAASQEVGEEIDRLREAGKVIVTSMGDVAASGGYWLAAKTDYIVANPATMTGSIGVIMRFQELKGLYDKLGITDNTIKSGPLKDIGSEARPMTPEEKALLQGMVNDIYEQFVDVVAEGRKLPREKVKALADGRIFTGRQAKEAGLVDELGNFYTAVEKTRELAHLDEEAELVELGKPSPWRKIFGSTETVGLSGPLRLSPAEEVALKKLLSGIKGGE</sequence>
<dbReference type="InterPro" id="IPR047272">
    <property type="entry name" value="S49_SppA_C"/>
</dbReference>
<comment type="similarity">
    <text evidence="1">Belongs to the peptidase S49 family.</text>
</comment>
<dbReference type="InterPro" id="IPR004635">
    <property type="entry name" value="Pept_S49_SppA"/>
</dbReference>
<reference evidence="7" key="1">
    <citation type="submission" date="2017-02" db="EMBL/GenBank/DDBJ databases">
        <authorList>
            <person name="Varghese N."/>
            <person name="Submissions S."/>
        </authorList>
    </citation>
    <scope>NUCLEOTIDE SEQUENCE [LARGE SCALE GENOMIC DNA]</scope>
    <source>
        <strain evidence="7">DSM 16521</strain>
    </source>
</reference>
<gene>
    <name evidence="6" type="ORF">SAMN02745885_01300</name>
</gene>
<dbReference type="PANTHER" id="PTHR42987:SF4">
    <property type="entry name" value="PROTEASE SOHB-RELATED"/>
    <property type="match status" value="1"/>
</dbReference>